<feature type="transmembrane region" description="Helical" evidence="1">
    <location>
        <begin position="38"/>
        <end position="59"/>
    </location>
</feature>
<sequence length="69" mass="7894">MPIVISHLGIIFCAFLGGHESLLNSLIPMISNLLVERIVGFIVLFLLLLLWFAPIFIAFRRSRQQKISR</sequence>
<evidence type="ECO:0000313" key="3">
    <source>
        <dbReference type="Proteomes" id="UP000093391"/>
    </source>
</evidence>
<reference evidence="2 3" key="1">
    <citation type="submission" date="2016-08" db="EMBL/GenBank/DDBJ databases">
        <authorList>
            <person name="Seilhamer J.J."/>
        </authorList>
    </citation>
    <scope>NUCLEOTIDE SEQUENCE [LARGE SCALE GENOMIC DNA]</scope>
    <source>
        <strain evidence="2 3">BRTC-1</strain>
    </source>
</reference>
<evidence type="ECO:0000313" key="2">
    <source>
        <dbReference type="EMBL" id="AOA59346.1"/>
    </source>
</evidence>
<dbReference type="EMBL" id="CP016895">
    <property type="protein sequence ID" value="AOA59346.1"/>
    <property type="molecule type" value="Genomic_DNA"/>
</dbReference>
<dbReference type="AlphaFoldDB" id="A0A1B2M2B7"/>
<dbReference type="Proteomes" id="UP000093391">
    <property type="component" value="Chromosome"/>
</dbReference>
<keyword evidence="1" id="KW-0472">Membrane</keyword>
<proteinExistence type="predicted"/>
<evidence type="ECO:0000256" key="1">
    <source>
        <dbReference type="SAM" id="Phobius"/>
    </source>
</evidence>
<gene>
    <name evidence="2" type="ORF">BFG52_13930</name>
</gene>
<keyword evidence="1" id="KW-0812">Transmembrane</keyword>
<accession>A0A1B2M2B7</accession>
<dbReference type="KEGG" id="ala:BFG52_13930"/>
<keyword evidence="3" id="KW-1185">Reference proteome</keyword>
<organism evidence="2 3">
    <name type="scientific">Acinetobacter larvae</name>
    <dbReference type="NCBI Taxonomy" id="1789224"/>
    <lineage>
        <taxon>Bacteria</taxon>
        <taxon>Pseudomonadati</taxon>
        <taxon>Pseudomonadota</taxon>
        <taxon>Gammaproteobacteria</taxon>
        <taxon>Moraxellales</taxon>
        <taxon>Moraxellaceae</taxon>
        <taxon>Acinetobacter</taxon>
    </lineage>
</organism>
<protein>
    <submittedName>
        <fullName evidence="2">Uncharacterized protein</fullName>
    </submittedName>
</protein>
<keyword evidence="1" id="KW-1133">Transmembrane helix</keyword>
<name>A0A1B2M2B7_9GAMM</name>